<keyword evidence="12" id="KW-1185">Reference proteome</keyword>
<dbReference type="GO" id="GO:0009236">
    <property type="term" value="P:cobalamin biosynthetic process"/>
    <property type="evidence" value="ECO:0007669"/>
    <property type="project" value="UniProtKB-UniRule"/>
</dbReference>
<evidence type="ECO:0000256" key="4">
    <source>
        <dbReference type="ARBA" id="ARBA00022741"/>
    </source>
</evidence>
<keyword evidence="2 8" id="KW-0169">Cobalamin biosynthesis</keyword>
<proteinExistence type="inferred from homology"/>
<dbReference type="InterPro" id="IPR029062">
    <property type="entry name" value="Class_I_gatase-like"/>
</dbReference>
<dbReference type="InterPro" id="IPR027417">
    <property type="entry name" value="P-loop_NTPase"/>
</dbReference>
<evidence type="ECO:0000256" key="2">
    <source>
        <dbReference type="ARBA" id="ARBA00022573"/>
    </source>
</evidence>
<feature type="domain" description="CobB/CobQ-like glutamine amidotransferase" evidence="10">
    <location>
        <begin position="240"/>
        <end position="419"/>
    </location>
</feature>
<dbReference type="PROSITE" id="PS51274">
    <property type="entry name" value="GATASE_COBBQ"/>
    <property type="match status" value="1"/>
</dbReference>
<dbReference type="PANTHER" id="PTHR43873:SF1">
    <property type="entry name" value="COBYRINATE A,C-DIAMIDE SYNTHASE"/>
    <property type="match status" value="1"/>
</dbReference>
<evidence type="ECO:0000256" key="3">
    <source>
        <dbReference type="ARBA" id="ARBA00022598"/>
    </source>
</evidence>
<evidence type="ECO:0000259" key="10">
    <source>
        <dbReference type="Pfam" id="PF07685"/>
    </source>
</evidence>
<feature type="domain" description="CobQ/CobB/MinD/ParA nucleotide binding" evidence="9">
    <location>
        <begin position="7"/>
        <end position="185"/>
    </location>
</feature>
<accession>A0A1G9IE18</accession>
<dbReference type="InterPro" id="IPR011698">
    <property type="entry name" value="GATase_3"/>
</dbReference>
<reference evidence="11 12" key="1">
    <citation type="submission" date="2016-10" db="EMBL/GenBank/DDBJ databases">
        <authorList>
            <person name="de Groot N.N."/>
        </authorList>
    </citation>
    <scope>NUCLEOTIDE SEQUENCE [LARGE SCALE GENOMIC DNA]</scope>
    <source>
        <strain evidence="11 12">DSM 21668</strain>
    </source>
</reference>
<protein>
    <recommendedName>
        <fullName evidence="8">Cobyrinate a,c-diamide synthase</fullName>
        <ecNumber evidence="8">6.3.5.11</ecNumber>
    </recommendedName>
    <alternativeName>
        <fullName evidence="8">Cobyrinic acid a,c-diamide synthetase</fullName>
    </alternativeName>
</protein>
<evidence type="ECO:0000313" key="11">
    <source>
        <dbReference type="EMBL" id="SDL23447.1"/>
    </source>
</evidence>
<dbReference type="CDD" id="cd03130">
    <property type="entry name" value="GATase1_CobB"/>
    <property type="match status" value="1"/>
</dbReference>
<organism evidence="11 12">
    <name type="scientific">Siphonobacter aquaeclarae</name>
    <dbReference type="NCBI Taxonomy" id="563176"/>
    <lineage>
        <taxon>Bacteria</taxon>
        <taxon>Pseudomonadati</taxon>
        <taxon>Bacteroidota</taxon>
        <taxon>Cytophagia</taxon>
        <taxon>Cytophagales</taxon>
        <taxon>Cytophagaceae</taxon>
        <taxon>Siphonobacter</taxon>
    </lineage>
</organism>
<evidence type="ECO:0000256" key="6">
    <source>
        <dbReference type="ARBA" id="ARBA00022842"/>
    </source>
</evidence>
<keyword evidence="5 8" id="KW-0067">ATP-binding</keyword>
<dbReference type="RefSeq" id="WP_093197133.1">
    <property type="nucleotide sequence ID" value="NZ_FNGS01000001.1"/>
</dbReference>
<feature type="active site" description="Nucleophile" evidence="8">
    <location>
        <position position="320"/>
    </location>
</feature>
<evidence type="ECO:0000256" key="5">
    <source>
        <dbReference type="ARBA" id="ARBA00022840"/>
    </source>
</evidence>
<comment type="function">
    <text evidence="8">Catalyzes the ATP-dependent amidation of the two carboxylate groups at positions a and c of cobyrinate, using either L-glutamine or ammonia as the nitrogen source.</text>
</comment>
<comment type="miscellaneous">
    <text evidence="8">The a and c carboxylates of cobyrinate are activated for nucleophilic attack via formation of a phosphorylated intermediate by ATP. CbiA catalyzes first the amidation of the c-carboxylate, and then that of the a-carboxylate.</text>
</comment>
<dbReference type="OrthoDB" id="9764035at2"/>
<dbReference type="NCBIfam" id="TIGR00379">
    <property type="entry name" value="cobB"/>
    <property type="match status" value="1"/>
</dbReference>
<sequence length="431" mass="47642">MIAHFLLAAPSSGSGKTTLTLGLLRAFRNRGYSVQPFKCGPDYIDTLHQSAAAGRASLNLDLFLSSEEHVSHLYTTADADIAITEGVMGLFDGADRMKASSAAIAELLDIPIILIVNAKAMAYSAAALLFGFKNFRPGLRIAGVIFNQVNTPTHYRILAEAAEDAGIEALGYLPTRPEFAIPSRHLGLRVYGETDYEAIINGIAQALPETVDLDRLLSLTTCQPFRQVTSRPQQRGNYHIAIARDEAFCFRYEQNIRMLESFGNIHWFSPLHDTSLPEADLLYLPGGYPELAAEALSTNTFMRQAIADYCLDGGRCYAECGGLMYLGESLTDPEGRTFPMAGVFPLQTAMHKLTLGYREVRWEDHAFRGHEFHYSAASETDEIASVAEVLSAKGIPVPTPFYRKQHTIASYIHLYWGEDPTLLTRLFSFQP</sequence>
<comment type="catalytic activity">
    <reaction evidence="8">
        <text>cob(II)yrinate + 2 L-glutamine + 2 ATP + 2 H2O = cob(II)yrinate a,c diamide + 2 L-glutamate + 2 ADP + 2 phosphate + 2 H(+)</text>
        <dbReference type="Rhea" id="RHEA:26289"/>
        <dbReference type="ChEBI" id="CHEBI:15377"/>
        <dbReference type="ChEBI" id="CHEBI:15378"/>
        <dbReference type="ChEBI" id="CHEBI:29985"/>
        <dbReference type="ChEBI" id="CHEBI:30616"/>
        <dbReference type="ChEBI" id="CHEBI:43474"/>
        <dbReference type="ChEBI" id="CHEBI:58359"/>
        <dbReference type="ChEBI" id="CHEBI:58537"/>
        <dbReference type="ChEBI" id="CHEBI:58894"/>
        <dbReference type="ChEBI" id="CHEBI:456216"/>
        <dbReference type="EC" id="6.3.5.11"/>
    </reaction>
</comment>
<keyword evidence="3 8" id="KW-0436">Ligase</keyword>
<dbReference type="Pfam" id="PF07685">
    <property type="entry name" value="GATase_3"/>
    <property type="match status" value="1"/>
</dbReference>
<comment type="domain">
    <text evidence="8">Comprises of two domains. The C-terminal domain contains the binding site for glutamine and catalyzes the hydrolysis of this substrate to glutamate and ammonia. The N-terminal domain is anticipated to bind ATP and cobyrinate and catalyzes the ultimate synthesis of the diamide product. The ammonia produced via the glutaminase domain is probably translocated to the adjacent domain via a molecular tunnel, where it reacts with an activated intermediate.</text>
</comment>
<evidence type="ECO:0000256" key="7">
    <source>
        <dbReference type="ARBA" id="ARBA00022962"/>
    </source>
</evidence>
<evidence type="ECO:0000256" key="8">
    <source>
        <dbReference type="HAMAP-Rule" id="MF_00027"/>
    </source>
</evidence>
<dbReference type="InterPro" id="IPR002586">
    <property type="entry name" value="CobQ/CobB/MinD/ParA_Nub-bd_dom"/>
</dbReference>
<dbReference type="UniPathway" id="UPA00148">
    <property type="reaction ID" value="UER00231"/>
</dbReference>
<dbReference type="GO" id="GO:0042242">
    <property type="term" value="F:cobyrinic acid a,c-diamide synthase activity"/>
    <property type="evidence" value="ECO:0007669"/>
    <property type="project" value="UniProtKB-UniRule"/>
</dbReference>
<keyword evidence="4 8" id="KW-0547">Nucleotide-binding</keyword>
<dbReference type="PANTHER" id="PTHR43873">
    <property type="entry name" value="COBYRINATE A,C-DIAMIDE SYNTHASE"/>
    <property type="match status" value="1"/>
</dbReference>
<dbReference type="EC" id="6.3.5.11" evidence="8"/>
<dbReference type="STRING" id="563176.SAMN04488090_0443"/>
<dbReference type="CDD" id="cd05388">
    <property type="entry name" value="CobB_N"/>
    <property type="match status" value="1"/>
</dbReference>
<name>A0A1G9IE18_9BACT</name>
<dbReference type="Pfam" id="PF01656">
    <property type="entry name" value="CbiA"/>
    <property type="match status" value="1"/>
</dbReference>
<evidence type="ECO:0000313" key="12">
    <source>
        <dbReference type="Proteomes" id="UP000198901"/>
    </source>
</evidence>
<gene>
    <name evidence="8" type="primary">cbiA</name>
    <name evidence="11" type="ORF">SAMN04488090_0443</name>
</gene>
<dbReference type="AlphaFoldDB" id="A0A1G9IE18"/>
<dbReference type="GO" id="GO:0005524">
    <property type="term" value="F:ATP binding"/>
    <property type="evidence" value="ECO:0007669"/>
    <property type="project" value="UniProtKB-UniRule"/>
</dbReference>
<dbReference type="SUPFAM" id="SSF52540">
    <property type="entry name" value="P-loop containing nucleoside triphosphate hydrolases"/>
    <property type="match status" value="1"/>
</dbReference>
<dbReference type="SUPFAM" id="SSF52317">
    <property type="entry name" value="Class I glutamine amidotransferase-like"/>
    <property type="match status" value="1"/>
</dbReference>
<feature type="site" description="Increases nucleophilicity of active site Cys" evidence="8">
    <location>
        <position position="413"/>
    </location>
</feature>
<dbReference type="Gene3D" id="3.40.50.300">
    <property type="entry name" value="P-loop containing nucleotide triphosphate hydrolases"/>
    <property type="match status" value="2"/>
</dbReference>
<comment type="similarity">
    <text evidence="8">Belongs to the CobB/CbiA family.</text>
</comment>
<keyword evidence="6 8" id="KW-0460">Magnesium</keyword>
<evidence type="ECO:0000256" key="1">
    <source>
        <dbReference type="ARBA" id="ARBA00001946"/>
    </source>
</evidence>
<dbReference type="Proteomes" id="UP000198901">
    <property type="component" value="Unassembled WGS sequence"/>
</dbReference>
<dbReference type="HAMAP" id="MF_00027">
    <property type="entry name" value="CobB_CbiA"/>
    <property type="match status" value="1"/>
</dbReference>
<dbReference type="NCBIfam" id="NF002204">
    <property type="entry name" value="PRK01077.1"/>
    <property type="match status" value="1"/>
</dbReference>
<dbReference type="InterPro" id="IPR004484">
    <property type="entry name" value="CbiA/CobB_synth"/>
</dbReference>
<evidence type="ECO:0000259" key="9">
    <source>
        <dbReference type="Pfam" id="PF01656"/>
    </source>
</evidence>
<keyword evidence="7 8" id="KW-0315">Glutamine amidotransferase</keyword>
<comment type="cofactor">
    <cofactor evidence="1 8">
        <name>Mg(2+)</name>
        <dbReference type="ChEBI" id="CHEBI:18420"/>
    </cofactor>
</comment>
<dbReference type="EMBL" id="FNGS01000001">
    <property type="protein sequence ID" value="SDL23447.1"/>
    <property type="molecule type" value="Genomic_DNA"/>
</dbReference>
<comment type="pathway">
    <text evidence="8">Cofactor biosynthesis; adenosylcobalamin biosynthesis; cob(II)yrinate a,c-diamide from sirohydrochlorin (anaerobic route): step 10/10.</text>
</comment>